<evidence type="ECO:0000256" key="1">
    <source>
        <dbReference type="ARBA" id="ARBA00022729"/>
    </source>
</evidence>
<dbReference type="Proteomes" id="UP000662914">
    <property type="component" value="Chromosome"/>
</dbReference>
<sequence>MANREAGKSAMRLTLVAILAFAAAACGSKISAESFERIHNGMSQKEVVALLGEPTETSAVSIGGLSGGMATWREGNTAISVQFLNDKVQAKQLSRAAPQPK</sequence>
<keyword evidence="1 2" id="KW-0732">Signal</keyword>
<organism evidence="3 4">
    <name type="scientific">Candidatus Desulfobacillus denitrificans</name>
    <dbReference type="NCBI Taxonomy" id="2608985"/>
    <lineage>
        <taxon>Bacteria</taxon>
        <taxon>Pseudomonadati</taxon>
        <taxon>Pseudomonadota</taxon>
        <taxon>Betaproteobacteria</taxon>
        <taxon>Candidatus Desulfobacillus</taxon>
    </lineage>
</organism>
<evidence type="ECO:0008006" key="5">
    <source>
        <dbReference type="Google" id="ProtNLM"/>
    </source>
</evidence>
<reference evidence="3" key="1">
    <citation type="journal article" name="DNA Res.">
        <title>The physiological potential of anammox bacteria as revealed by their core genome structure.</title>
        <authorList>
            <person name="Okubo T."/>
            <person name="Toyoda A."/>
            <person name="Fukuhara K."/>
            <person name="Uchiyama I."/>
            <person name="Harigaya Y."/>
            <person name="Kuroiwa M."/>
            <person name="Suzuki T."/>
            <person name="Murakami Y."/>
            <person name="Suwa Y."/>
            <person name="Takami H."/>
        </authorList>
    </citation>
    <scope>NUCLEOTIDE SEQUENCE</scope>
    <source>
        <strain evidence="3">317325-3</strain>
    </source>
</reference>
<dbReference type="EMBL" id="AP021857">
    <property type="protein sequence ID" value="BBO19871.1"/>
    <property type="molecule type" value="Genomic_DNA"/>
</dbReference>
<evidence type="ECO:0000313" key="3">
    <source>
        <dbReference type="EMBL" id="BBO19871.1"/>
    </source>
</evidence>
<evidence type="ECO:0000313" key="4">
    <source>
        <dbReference type="Proteomes" id="UP000662914"/>
    </source>
</evidence>
<gene>
    <name evidence="3" type="ORF">DSYM_05700</name>
</gene>
<protein>
    <recommendedName>
        <fullName evidence="5">Lipoprotein SmpA/OmlA domain-containing protein</fullName>
    </recommendedName>
</protein>
<dbReference type="InterPro" id="IPR024418">
    <property type="entry name" value="DUF3862"/>
</dbReference>
<feature type="chain" id="PRO_5035273776" description="Lipoprotein SmpA/OmlA domain-containing protein" evidence="2">
    <location>
        <begin position="25"/>
        <end position="101"/>
    </location>
</feature>
<dbReference type="AlphaFoldDB" id="A0A809S2T3"/>
<dbReference type="KEGG" id="ddz:DSYM_05700"/>
<dbReference type="Gene3D" id="3.30.1450.10">
    <property type="match status" value="1"/>
</dbReference>
<name>A0A809S2T3_9PROT</name>
<evidence type="ECO:0000256" key="2">
    <source>
        <dbReference type="SAM" id="SignalP"/>
    </source>
</evidence>
<dbReference type="Pfam" id="PF12978">
    <property type="entry name" value="DUF3862"/>
    <property type="match status" value="1"/>
</dbReference>
<proteinExistence type="predicted"/>
<dbReference type="PROSITE" id="PS51257">
    <property type="entry name" value="PROKAR_LIPOPROTEIN"/>
    <property type="match status" value="1"/>
</dbReference>
<dbReference type="InterPro" id="IPR037873">
    <property type="entry name" value="BamE-like"/>
</dbReference>
<feature type="signal peptide" evidence="2">
    <location>
        <begin position="1"/>
        <end position="24"/>
    </location>
</feature>
<accession>A0A809S2T3</accession>